<dbReference type="PANTHER" id="PTHR13944:SF20">
    <property type="entry name" value="RHO GUANINE NUCLEOTIDE EXCHANGE FACTOR 2"/>
    <property type="match status" value="1"/>
</dbReference>
<organism evidence="1 2">
    <name type="scientific">Oryzias melastigma</name>
    <name type="common">Marine medaka</name>
    <dbReference type="NCBI Taxonomy" id="30732"/>
    <lineage>
        <taxon>Eukaryota</taxon>
        <taxon>Metazoa</taxon>
        <taxon>Chordata</taxon>
        <taxon>Craniata</taxon>
        <taxon>Vertebrata</taxon>
        <taxon>Euteleostomi</taxon>
        <taxon>Actinopterygii</taxon>
        <taxon>Neopterygii</taxon>
        <taxon>Teleostei</taxon>
        <taxon>Neoteleostei</taxon>
        <taxon>Acanthomorphata</taxon>
        <taxon>Ovalentaria</taxon>
        <taxon>Atherinomorphae</taxon>
        <taxon>Beloniformes</taxon>
        <taxon>Adrianichthyidae</taxon>
        <taxon>Oryziinae</taxon>
        <taxon>Oryzias</taxon>
    </lineage>
</organism>
<dbReference type="EMBL" id="WKFB01000202">
    <property type="protein sequence ID" value="KAF6731914.1"/>
    <property type="molecule type" value="Genomic_DNA"/>
</dbReference>
<proteinExistence type="predicted"/>
<comment type="caution">
    <text evidence="1">The sequence shown here is derived from an EMBL/GenBank/DDBJ whole genome shotgun (WGS) entry which is preliminary data.</text>
</comment>
<dbReference type="GO" id="GO:0035023">
    <property type="term" value="P:regulation of Rho protein signal transduction"/>
    <property type="evidence" value="ECO:0007669"/>
    <property type="project" value="TreeGrafter"/>
</dbReference>
<protein>
    <submittedName>
        <fullName evidence="1">Rho guanine nucleotide exchange factor 2</fullName>
    </submittedName>
</protein>
<dbReference type="GO" id="GO:0008017">
    <property type="term" value="F:microtubule binding"/>
    <property type="evidence" value="ECO:0007669"/>
    <property type="project" value="TreeGrafter"/>
</dbReference>
<evidence type="ECO:0000313" key="2">
    <source>
        <dbReference type="Proteomes" id="UP000646548"/>
    </source>
</evidence>
<dbReference type="GO" id="GO:0045666">
    <property type="term" value="P:positive regulation of neuron differentiation"/>
    <property type="evidence" value="ECO:0007669"/>
    <property type="project" value="TreeGrafter"/>
</dbReference>
<sequence>MRNNSALQNVALRTKTPIMKERPSSAIYPSESLRQSLLGSRRVRPSLSLAKSVSTNNIAGGTDDSVGLRRILSQSTESLNFRSRTLSMESLTDDGQLGFIPGLLINIRSK</sequence>
<evidence type="ECO:0000313" key="1">
    <source>
        <dbReference type="EMBL" id="KAF6731914.1"/>
    </source>
</evidence>
<reference evidence="1" key="1">
    <citation type="journal article" name="BMC Genomics">
        <title>Long-read sequencing and de novo genome assembly of marine medaka (Oryzias melastigma).</title>
        <authorList>
            <person name="Liang P."/>
            <person name="Saqib H.S.A."/>
            <person name="Ni X."/>
            <person name="Shen Y."/>
        </authorList>
    </citation>
    <scope>NUCLEOTIDE SEQUENCE</scope>
    <source>
        <strain evidence="1">Bigg-433</strain>
    </source>
</reference>
<gene>
    <name evidence="1" type="ORF">FQA47_020969</name>
</gene>
<dbReference type="Proteomes" id="UP000646548">
    <property type="component" value="Unassembled WGS sequence"/>
</dbReference>
<dbReference type="PANTHER" id="PTHR13944">
    <property type="entry name" value="AGAP007712-PA"/>
    <property type="match status" value="1"/>
</dbReference>
<dbReference type="InterPro" id="IPR051632">
    <property type="entry name" value="Rho_GEF"/>
</dbReference>
<dbReference type="GO" id="GO:0032587">
    <property type="term" value="C:ruffle membrane"/>
    <property type="evidence" value="ECO:0007669"/>
    <property type="project" value="TreeGrafter"/>
</dbReference>
<dbReference type="GO" id="GO:0000902">
    <property type="term" value="P:cell morphogenesis"/>
    <property type="evidence" value="ECO:0007669"/>
    <property type="project" value="TreeGrafter"/>
</dbReference>
<accession>A0A834CMG0</accession>
<dbReference type="GO" id="GO:0007015">
    <property type="term" value="P:actin filament organization"/>
    <property type="evidence" value="ECO:0007669"/>
    <property type="project" value="TreeGrafter"/>
</dbReference>
<dbReference type="GO" id="GO:0005856">
    <property type="term" value="C:cytoskeleton"/>
    <property type="evidence" value="ECO:0007669"/>
    <property type="project" value="TreeGrafter"/>
</dbReference>
<name>A0A834CMG0_ORYME</name>
<dbReference type="AlphaFoldDB" id="A0A834CMG0"/>